<accession>A0ABD5PDL7</accession>
<dbReference type="EMBL" id="JBHSDS010000006">
    <property type="protein sequence ID" value="MFC4358799.1"/>
    <property type="molecule type" value="Genomic_DNA"/>
</dbReference>
<gene>
    <name evidence="2" type="ORF">ACFO0N_12685</name>
</gene>
<name>A0ABD5PDL7_9EURY</name>
<sequence length="357" mass="38030">MNVQQVLPRDAIPSVDDPSFVTDYDGRADDEVIVVDVVDAAVADDTADAADGGEVARAYPVRYLHYHEIVNDRVGDVPVAVTWCPLCGSAVVYDRRVSGEGESRILEFGVSGKLADDDLVMYDRETESEWKQSLGRCIAGPLEGHELDVLPASLTTWGRFRETHPEGVVLAPPGGASEAASDTDDPAPIDYDAAPYEAYFEMEGFGLGAHRGDDSRDWNRTDLDPKTVVLGVESGGEAIGFPLPVVEAEGGVVTATVGDVAAVVFAGDGGVHAFERPTGFEFRRGDGTDDGDVTADSDVTDGDDDQTGRFVADGTTWDGATGVGADGRQLVRLPARRLFAFAWQDDHGRDAFFGVEG</sequence>
<feature type="region of interest" description="Disordered" evidence="1">
    <location>
        <begin position="279"/>
        <end position="306"/>
    </location>
</feature>
<organism evidence="2 3">
    <name type="scientific">Halobium salinum</name>
    <dbReference type="NCBI Taxonomy" id="1364940"/>
    <lineage>
        <taxon>Archaea</taxon>
        <taxon>Methanobacteriati</taxon>
        <taxon>Methanobacteriota</taxon>
        <taxon>Stenosarchaea group</taxon>
        <taxon>Halobacteria</taxon>
        <taxon>Halobacteriales</taxon>
        <taxon>Haloferacaceae</taxon>
        <taxon>Halobium</taxon>
    </lineage>
</organism>
<evidence type="ECO:0000313" key="2">
    <source>
        <dbReference type="EMBL" id="MFC4358799.1"/>
    </source>
</evidence>
<dbReference type="RefSeq" id="WP_267623385.1">
    <property type="nucleotide sequence ID" value="NZ_JAODIW010000008.1"/>
</dbReference>
<comment type="caution">
    <text evidence="2">The sequence shown here is derived from an EMBL/GenBank/DDBJ whole genome shotgun (WGS) entry which is preliminary data.</text>
</comment>
<evidence type="ECO:0000313" key="3">
    <source>
        <dbReference type="Proteomes" id="UP001595921"/>
    </source>
</evidence>
<dbReference type="Proteomes" id="UP001595921">
    <property type="component" value="Unassembled WGS sequence"/>
</dbReference>
<dbReference type="InterPro" id="IPR021516">
    <property type="entry name" value="DUF3179"/>
</dbReference>
<feature type="compositionally biased region" description="Acidic residues" evidence="1">
    <location>
        <begin position="288"/>
        <end position="305"/>
    </location>
</feature>
<protein>
    <submittedName>
        <fullName evidence="2">DUF3179 domain-containing protein</fullName>
    </submittedName>
</protein>
<dbReference type="Pfam" id="PF11376">
    <property type="entry name" value="DUF3179"/>
    <property type="match status" value="1"/>
</dbReference>
<keyword evidence="3" id="KW-1185">Reference proteome</keyword>
<evidence type="ECO:0000256" key="1">
    <source>
        <dbReference type="SAM" id="MobiDB-lite"/>
    </source>
</evidence>
<reference evidence="2 3" key="1">
    <citation type="journal article" date="2019" name="Int. J. Syst. Evol. Microbiol.">
        <title>The Global Catalogue of Microorganisms (GCM) 10K type strain sequencing project: providing services to taxonomists for standard genome sequencing and annotation.</title>
        <authorList>
            <consortium name="The Broad Institute Genomics Platform"/>
            <consortium name="The Broad Institute Genome Sequencing Center for Infectious Disease"/>
            <person name="Wu L."/>
            <person name="Ma J."/>
        </authorList>
    </citation>
    <scope>NUCLEOTIDE SEQUENCE [LARGE SCALE GENOMIC DNA]</scope>
    <source>
        <strain evidence="2 3">CGMCC 1.12553</strain>
    </source>
</reference>
<dbReference type="AlphaFoldDB" id="A0ABD5PDL7"/>
<proteinExistence type="predicted"/>